<reference evidence="8" key="1">
    <citation type="journal article" date="2019" name="Int. J. Syst. Evol. Microbiol.">
        <title>The Global Catalogue of Microorganisms (GCM) 10K type strain sequencing project: providing services to taxonomists for standard genome sequencing and annotation.</title>
        <authorList>
            <consortium name="The Broad Institute Genomics Platform"/>
            <consortium name="The Broad Institute Genome Sequencing Center for Infectious Disease"/>
            <person name="Wu L."/>
            <person name="Ma J."/>
        </authorList>
    </citation>
    <scope>NUCLEOTIDE SEQUENCE [LARGE SCALE GENOMIC DNA]</scope>
    <source>
        <strain evidence="8">CECT 8482</strain>
    </source>
</reference>
<sequence length="316" mass="32783">MPPAVFAPLLGALALVGVWRNLASVFGWPPALAQLAAGMAVAAALFCYAAYGAKILRRPAVLAEELAILPGRAGCGAAVVSVYMLAVVIGPFAPSLARAVLVAGMALHLAFWSVLIPVMMRKAGQGRVTPVWQLNFVGPIVAALAASQLGWEGLARAIWYPAAAMALFIWAVSLDQARRERIPAPLRPLLAIHLAPVAVLGTVAAGLGMEAAAGLFALVALLAVAVMFAGARWLTEAGPSPLWGAFTFPLSATAGLWLVLAQNTPIWRIPGAIMAVFASLVVLWVLGSSGVTGHRDGLPPKPTRPLHDGLDISSEP</sequence>
<feature type="transmembrane region" description="Helical" evidence="6">
    <location>
        <begin position="73"/>
        <end position="93"/>
    </location>
</feature>
<feature type="transmembrane region" description="Helical" evidence="6">
    <location>
        <begin position="131"/>
        <end position="151"/>
    </location>
</feature>
<organism evidence="7 8">
    <name type="scientific">Paracoccus cavernae</name>
    <dbReference type="NCBI Taxonomy" id="1571207"/>
    <lineage>
        <taxon>Bacteria</taxon>
        <taxon>Pseudomonadati</taxon>
        <taxon>Pseudomonadota</taxon>
        <taxon>Alphaproteobacteria</taxon>
        <taxon>Rhodobacterales</taxon>
        <taxon>Paracoccaceae</taxon>
        <taxon>Paracoccus</taxon>
    </lineage>
</organism>
<evidence type="ECO:0000313" key="7">
    <source>
        <dbReference type="EMBL" id="MDN3710838.1"/>
    </source>
</evidence>
<evidence type="ECO:0000313" key="8">
    <source>
        <dbReference type="Proteomes" id="UP001243846"/>
    </source>
</evidence>
<dbReference type="EMBL" id="JAUFRC010000001">
    <property type="protein sequence ID" value="MDN3710838.1"/>
    <property type="molecule type" value="Genomic_DNA"/>
</dbReference>
<evidence type="ECO:0000256" key="4">
    <source>
        <dbReference type="ARBA" id="ARBA00023136"/>
    </source>
</evidence>
<feature type="transmembrane region" description="Helical" evidence="6">
    <location>
        <begin position="266"/>
        <end position="286"/>
    </location>
</feature>
<dbReference type="PANTHER" id="PTHR37955:SF1">
    <property type="entry name" value="DEP DOMAIN-CONTAINING PROTEIN"/>
    <property type="match status" value="1"/>
</dbReference>
<name>A0ABT8D1X3_9RHOB</name>
<feature type="transmembrane region" description="Helical" evidence="6">
    <location>
        <begin position="242"/>
        <end position="260"/>
    </location>
</feature>
<dbReference type="CDD" id="cd09322">
    <property type="entry name" value="TDT_TehA_like"/>
    <property type="match status" value="1"/>
</dbReference>
<evidence type="ECO:0000256" key="3">
    <source>
        <dbReference type="ARBA" id="ARBA00022989"/>
    </source>
</evidence>
<comment type="caution">
    <text evidence="7">The sequence shown here is derived from an EMBL/GenBank/DDBJ whole genome shotgun (WGS) entry which is preliminary data.</text>
</comment>
<dbReference type="InterPro" id="IPR052951">
    <property type="entry name" value="Tellurite_res_ion_channel"/>
</dbReference>
<feature type="region of interest" description="Disordered" evidence="5">
    <location>
        <begin position="295"/>
        <end position="316"/>
    </location>
</feature>
<feature type="transmembrane region" description="Helical" evidence="6">
    <location>
        <begin position="99"/>
        <end position="119"/>
    </location>
</feature>
<gene>
    <name evidence="7" type="ORF">QWZ10_01530</name>
</gene>
<dbReference type="Pfam" id="PF03595">
    <property type="entry name" value="SLAC1"/>
    <property type="match status" value="1"/>
</dbReference>
<keyword evidence="3 6" id="KW-1133">Transmembrane helix</keyword>
<feature type="transmembrane region" description="Helical" evidence="6">
    <location>
        <begin position="33"/>
        <end position="53"/>
    </location>
</feature>
<dbReference type="Proteomes" id="UP001243846">
    <property type="component" value="Unassembled WGS sequence"/>
</dbReference>
<feature type="transmembrane region" description="Helical" evidence="6">
    <location>
        <begin position="157"/>
        <end position="174"/>
    </location>
</feature>
<keyword evidence="8" id="KW-1185">Reference proteome</keyword>
<feature type="transmembrane region" description="Helical" evidence="6">
    <location>
        <begin position="186"/>
        <end position="205"/>
    </location>
</feature>
<evidence type="ECO:0000256" key="6">
    <source>
        <dbReference type="SAM" id="Phobius"/>
    </source>
</evidence>
<feature type="transmembrane region" description="Helical" evidence="6">
    <location>
        <begin position="211"/>
        <end position="230"/>
    </location>
</feature>
<evidence type="ECO:0000256" key="1">
    <source>
        <dbReference type="ARBA" id="ARBA00004141"/>
    </source>
</evidence>
<keyword evidence="2 6" id="KW-0812">Transmembrane</keyword>
<accession>A0ABT8D1X3</accession>
<evidence type="ECO:0000256" key="2">
    <source>
        <dbReference type="ARBA" id="ARBA00022692"/>
    </source>
</evidence>
<dbReference type="InterPro" id="IPR004695">
    <property type="entry name" value="SLAC1/Mae1/Ssu1/TehA"/>
</dbReference>
<dbReference type="PANTHER" id="PTHR37955">
    <property type="entry name" value="TELLURITE RESISTANCE PROTEIN TEHA"/>
    <property type="match status" value="1"/>
</dbReference>
<keyword evidence="4 6" id="KW-0472">Membrane</keyword>
<dbReference type="Gene3D" id="1.50.10.150">
    <property type="entry name" value="Voltage-dependent anion channel"/>
    <property type="match status" value="1"/>
</dbReference>
<comment type="subcellular location">
    <subcellularLocation>
        <location evidence="1">Membrane</location>
        <topology evidence="1">Multi-pass membrane protein</topology>
    </subcellularLocation>
</comment>
<evidence type="ECO:0000256" key="5">
    <source>
        <dbReference type="SAM" id="MobiDB-lite"/>
    </source>
</evidence>
<protein>
    <submittedName>
        <fullName evidence="7">Tellurium resistance protein</fullName>
    </submittedName>
</protein>
<dbReference type="InterPro" id="IPR038665">
    <property type="entry name" value="Voltage-dep_anion_channel_sf"/>
</dbReference>
<proteinExistence type="predicted"/>